<sequence>MEASFWLLLFLLLFYLHGVPAQDTLCDVFEGLCLNGGTCVEQGEPTDRNIACECLPEYTGLICEETLDVLKARLTTSVAGMYSEPSTLTNENLTTLVKGSSTTAGKTSEKIVNPTFSSKRSQAGEQHFTGMTGSTDSRVGISGNVDERDTQTVTIQIESIIKSTIQDKAPNGSTTEDQGPLKVPQTEDFGSAATLLTTELSVSALETATKNRIATLNAVSTLNITDEPSSTPIKKETSTEGDLPSKASVASSPPDYVQCIRCTHISSSGDCLDEDGYIIESCLTEGVCIFVNVTLRTKEFETRQVSSGCISQRIFNVNSGCLPVEEYIRGLALPYSTEISEGEVCFCNDKNWCNYDPASKKMGSLTCLKCENLECLKSNIPTEVCNTTEVCVSVEIVVTITQDASFTSILRGCMEPHDIKTADKCIPSSEFAPRLTFESTGTACFCNTTFCNDLSTDTTTSPSFPSKLLTTSGAPQQTFPPNTTSSSFSTKQLTTSYETQQTLPQNTTSPSISTTPSPTSGTPKQTLPPNSRCYTCEGVTNCTKTEQLHTCLTGQVCVAVNITLRSNELPSFSVIFRGCEEPLTGDRLCLPSGDFLQLRPSIIPIGFANVESTGRACFCGEDACNTNINQEDIEHLVLRITSRGLSDKITLEWNGFAQFDGYYVEVRLEGFDSWITISPLLAGNQRIYTIEGIVVADVAEVRVIAIDQSKHEVIQSNSMTVRRIESGKREKSLEARKPIFIVLAAVVSVTCLSLFAAVGWKMKHRYHKDTVELT</sequence>
<keyword evidence="7" id="KW-1185">Reference proteome</keyword>
<feature type="compositionally biased region" description="Low complexity" evidence="2">
    <location>
        <begin position="507"/>
        <end position="523"/>
    </location>
</feature>
<feature type="compositionally biased region" description="Low complexity" evidence="2">
    <location>
        <begin position="479"/>
        <end position="490"/>
    </location>
</feature>
<evidence type="ECO:0000313" key="6">
    <source>
        <dbReference type="EMBL" id="KAJ8039806.1"/>
    </source>
</evidence>
<keyword evidence="1" id="KW-0245">EGF-like domain</keyword>
<feature type="region of interest" description="Disordered" evidence="2">
    <location>
        <begin position="225"/>
        <end position="252"/>
    </location>
</feature>
<feature type="signal peptide" evidence="4">
    <location>
        <begin position="1"/>
        <end position="21"/>
    </location>
</feature>
<feature type="compositionally biased region" description="Polar residues" evidence="2">
    <location>
        <begin position="117"/>
        <end position="137"/>
    </location>
</feature>
<comment type="caution">
    <text evidence="6">The sequence shown here is derived from an EMBL/GenBank/DDBJ whole genome shotgun (WGS) entry which is preliminary data.</text>
</comment>
<evidence type="ECO:0000256" key="4">
    <source>
        <dbReference type="SAM" id="SignalP"/>
    </source>
</evidence>
<evidence type="ECO:0000259" key="5">
    <source>
        <dbReference type="PROSITE" id="PS50026"/>
    </source>
</evidence>
<feature type="compositionally biased region" description="Polar residues" evidence="2">
    <location>
        <begin position="491"/>
        <end position="506"/>
    </location>
</feature>
<feature type="disulfide bond" evidence="1">
    <location>
        <begin position="54"/>
        <end position="63"/>
    </location>
</feature>
<feature type="chain" id="PRO_5040249192" description="EGF-like domain-containing protein" evidence="4">
    <location>
        <begin position="22"/>
        <end position="774"/>
    </location>
</feature>
<dbReference type="PROSITE" id="PS50026">
    <property type="entry name" value="EGF_3"/>
    <property type="match status" value="1"/>
</dbReference>
<feature type="transmembrane region" description="Helical" evidence="3">
    <location>
        <begin position="739"/>
        <end position="760"/>
    </location>
</feature>
<gene>
    <name evidence="6" type="ORF">HOLleu_13922</name>
</gene>
<feature type="domain" description="EGF-like" evidence="5">
    <location>
        <begin position="22"/>
        <end position="64"/>
    </location>
</feature>
<protein>
    <recommendedName>
        <fullName evidence="5">EGF-like domain-containing protein</fullName>
    </recommendedName>
</protein>
<evidence type="ECO:0000313" key="7">
    <source>
        <dbReference type="Proteomes" id="UP001152320"/>
    </source>
</evidence>
<dbReference type="SUPFAM" id="SSF57196">
    <property type="entry name" value="EGF/Laminin"/>
    <property type="match status" value="1"/>
</dbReference>
<evidence type="ECO:0000256" key="2">
    <source>
        <dbReference type="SAM" id="MobiDB-lite"/>
    </source>
</evidence>
<keyword evidence="1" id="KW-1015">Disulfide bond</keyword>
<organism evidence="6 7">
    <name type="scientific">Holothuria leucospilota</name>
    <name type="common">Black long sea cucumber</name>
    <name type="synonym">Mertensiothuria leucospilota</name>
    <dbReference type="NCBI Taxonomy" id="206669"/>
    <lineage>
        <taxon>Eukaryota</taxon>
        <taxon>Metazoa</taxon>
        <taxon>Echinodermata</taxon>
        <taxon>Eleutherozoa</taxon>
        <taxon>Echinozoa</taxon>
        <taxon>Holothuroidea</taxon>
        <taxon>Aspidochirotacea</taxon>
        <taxon>Aspidochirotida</taxon>
        <taxon>Holothuriidae</taxon>
        <taxon>Holothuria</taxon>
    </lineage>
</organism>
<dbReference type="Proteomes" id="UP001152320">
    <property type="component" value="Chromosome 6"/>
</dbReference>
<dbReference type="InterPro" id="IPR000742">
    <property type="entry name" value="EGF"/>
</dbReference>
<dbReference type="AlphaFoldDB" id="A0A9Q1C6U8"/>
<keyword evidence="3" id="KW-1133">Transmembrane helix</keyword>
<dbReference type="PROSITE" id="PS00022">
    <property type="entry name" value="EGF_1"/>
    <property type="match status" value="1"/>
</dbReference>
<evidence type="ECO:0000256" key="1">
    <source>
        <dbReference type="PROSITE-ProRule" id="PRU00076"/>
    </source>
</evidence>
<feature type="region of interest" description="Disordered" evidence="2">
    <location>
        <begin position="462"/>
        <end position="528"/>
    </location>
</feature>
<proteinExistence type="predicted"/>
<accession>A0A9Q1C6U8</accession>
<reference evidence="6" key="1">
    <citation type="submission" date="2021-10" db="EMBL/GenBank/DDBJ databases">
        <title>Tropical sea cucumber genome reveals ecological adaptation and Cuvierian tubules defense mechanism.</title>
        <authorList>
            <person name="Chen T."/>
        </authorList>
    </citation>
    <scope>NUCLEOTIDE SEQUENCE</scope>
    <source>
        <strain evidence="6">Nanhai2018</strain>
        <tissue evidence="6">Muscle</tissue>
    </source>
</reference>
<name>A0A9Q1C6U8_HOLLE</name>
<evidence type="ECO:0000256" key="3">
    <source>
        <dbReference type="SAM" id="Phobius"/>
    </source>
</evidence>
<comment type="caution">
    <text evidence="1">Lacks conserved residue(s) required for the propagation of feature annotation.</text>
</comment>
<keyword evidence="3" id="KW-0472">Membrane</keyword>
<dbReference type="EMBL" id="JAIZAY010000006">
    <property type="protein sequence ID" value="KAJ8039806.1"/>
    <property type="molecule type" value="Genomic_DNA"/>
</dbReference>
<keyword evidence="4" id="KW-0732">Signal</keyword>
<feature type="compositionally biased region" description="Polar residues" evidence="2">
    <location>
        <begin position="468"/>
        <end position="477"/>
    </location>
</feature>
<feature type="region of interest" description="Disordered" evidence="2">
    <location>
        <begin position="117"/>
        <end position="143"/>
    </location>
</feature>
<dbReference type="OrthoDB" id="10687058at2759"/>
<dbReference type="Gene3D" id="2.10.25.10">
    <property type="entry name" value="Laminin"/>
    <property type="match status" value="1"/>
</dbReference>
<keyword evidence="3" id="KW-0812">Transmembrane</keyword>